<gene>
    <name evidence="1" type="ORF">IAA81_07330</name>
</gene>
<comment type="caution">
    <text evidence="1">The sequence shown here is derived from an EMBL/GenBank/DDBJ whole genome shotgun (WGS) entry which is preliminary data.</text>
</comment>
<name>A0A9D9HPP4_9SPIR</name>
<proteinExistence type="predicted"/>
<accession>A0A9D9HPP4</accession>
<reference evidence="1" key="2">
    <citation type="journal article" date="2021" name="PeerJ">
        <title>Extensive microbial diversity within the chicken gut microbiome revealed by metagenomics and culture.</title>
        <authorList>
            <person name="Gilroy R."/>
            <person name="Ravi A."/>
            <person name="Getino M."/>
            <person name="Pursley I."/>
            <person name="Horton D.L."/>
            <person name="Alikhan N.F."/>
            <person name="Baker D."/>
            <person name="Gharbi K."/>
            <person name="Hall N."/>
            <person name="Watson M."/>
            <person name="Adriaenssens E.M."/>
            <person name="Foster-Nyarko E."/>
            <person name="Jarju S."/>
            <person name="Secka A."/>
            <person name="Antonio M."/>
            <person name="Oren A."/>
            <person name="Chaudhuri R.R."/>
            <person name="La Ragione R."/>
            <person name="Hildebrand F."/>
            <person name="Pallen M.J."/>
        </authorList>
    </citation>
    <scope>NUCLEOTIDE SEQUENCE</scope>
    <source>
        <strain evidence="1">10532</strain>
    </source>
</reference>
<sequence>MKKIILALVLLCVIFPLAFSSVSLGVRANGGLNLGTKEATDSGDIPDKKVLPGFGAGLYARWDLPIVPFLGIQSGLDFYSGNGIKYAEEDAGESYSLTYSYNTLDIPVLVTFRLPLGLVKTTLFAGPNFSFPVGKVKGSATGAGAKVEGDAFEFDSIMVFGMQAGIDTSLGLGPLDLVLGLRYINDFANTRIKYSDSVSEDFLTRRNLILSLGVEFGF</sequence>
<dbReference type="EMBL" id="JADIMM010000084">
    <property type="protein sequence ID" value="MBO8458024.1"/>
    <property type="molecule type" value="Genomic_DNA"/>
</dbReference>
<organism evidence="1 2">
    <name type="scientific">Candidatus Gallitreponema excrementavium</name>
    <dbReference type="NCBI Taxonomy" id="2840840"/>
    <lineage>
        <taxon>Bacteria</taxon>
        <taxon>Pseudomonadati</taxon>
        <taxon>Spirochaetota</taxon>
        <taxon>Spirochaetia</taxon>
        <taxon>Spirochaetales</taxon>
        <taxon>Candidatus Gallitreponema</taxon>
    </lineage>
</organism>
<protein>
    <submittedName>
        <fullName evidence="1">Outer membrane beta-barrel protein</fullName>
    </submittedName>
</protein>
<evidence type="ECO:0000313" key="1">
    <source>
        <dbReference type="EMBL" id="MBO8458024.1"/>
    </source>
</evidence>
<dbReference type="AlphaFoldDB" id="A0A9D9HPP4"/>
<evidence type="ECO:0000313" key="2">
    <source>
        <dbReference type="Proteomes" id="UP000823638"/>
    </source>
</evidence>
<reference evidence="1" key="1">
    <citation type="submission" date="2020-10" db="EMBL/GenBank/DDBJ databases">
        <authorList>
            <person name="Gilroy R."/>
        </authorList>
    </citation>
    <scope>NUCLEOTIDE SEQUENCE</scope>
    <source>
        <strain evidence="1">10532</strain>
    </source>
</reference>
<dbReference type="Proteomes" id="UP000823638">
    <property type="component" value="Unassembled WGS sequence"/>
</dbReference>